<sequence length="375" mass="42094">MILVVALDHLLPLNLDCDFAILPALIGAAGAIGGAVLSKNSQSSANSTNMAINQMNNTFNANEARRAREFQLQMWNRENEYNTASAQRQRLSEAGLNPYLMMDGSSAGVAGSTGSTSQAQAAQPLQVNPVDYSSFANTLARSAEMSYQQQQSNAMVSNLQGQKDLAFAQANQIFSNTDWGKLTPEYRRWMRETGVVRAQLNYDTDKQNLDNLRWTNKIQRAERVSLMLSNNSKKILNKYLDQSEQLRLNVAASQYYDMMAAGHLKYQQCKESIAKQILMQKQGTWYDSMSDRNRLDYKNALALSDDYIAAMSTSYEAQTSYNMGFGQKAQEAGVRDAESKSFRSLLDRWNYNKRFYEEGLNTIRAVGNAIGSIRR</sequence>
<dbReference type="EMBL" id="BK032521">
    <property type="protein sequence ID" value="DAF45885.1"/>
    <property type="molecule type" value="Genomic_DNA"/>
</dbReference>
<protein>
    <submittedName>
        <fullName evidence="1">Minor capsid protein</fullName>
    </submittedName>
</protein>
<name>A0A8S5S4C9_9VIRU</name>
<proteinExistence type="predicted"/>
<evidence type="ECO:0000313" key="1">
    <source>
        <dbReference type="EMBL" id="DAF45885.1"/>
    </source>
</evidence>
<accession>A0A8S5S4C9</accession>
<organism evidence="1">
    <name type="scientific">Microviridae sp. ctUTL4</name>
    <dbReference type="NCBI Taxonomy" id="2827643"/>
    <lineage>
        <taxon>Viruses</taxon>
        <taxon>Monodnaviria</taxon>
        <taxon>Sangervirae</taxon>
        <taxon>Phixviricota</taxon>
        <taxon>Malgrandaviricetes</taxon>
        <taxon>Petitvirales</taxon>
        <taxon>Microviridae</taxon>
    </lineage>
</organism>
<reference evidence="1" key="1">
    <citation type="journal article" date="2021" name="Proc. Natl. Acad. Sci. U.S.A.">
        <title>A Catalog of Tens of Thousands of Viruses from Human Metagenomes Reveals Hidden Associations with Chronic Diseases.</title>
        <authorList>
            <person name="Tisza M.J."/>
            <person name="Buck C.B."/>
        </authorList>
    </citation>
    <scope>NUCLEOTIDE SEQUENCE</scope>
    <source>
        <strain evidence="1">CtUTL4</strain>
    </source>
</reference>